<comment type="caution">
    <text evidence="1">The sequence shown here is derived from an EMBL/GenBank/DDBJ whole genome shotgun (WGS) entry which is preliminary data.</text>
</comment>
<keyword evidence="2" id="KW-1185">Reference proteome</keyword>
<name>A0A2S3UMA0_9HYPH</name>
<gene>
    <name evidence="1" type="ORF">CLV41_11174</name>
</gene>
<sequence>MRYLFRNLHIFVFVSFSVFSALFVANEPERTVHLVRPLVEDAVELKELAVGAYKEVRQVNLLDAADEVVSLYAKTLRMPTLLFEGLAKRLDEVERKMSRQRRAQAPGMEDEARRKLSVLRISVTFTRPARPGHWNPAVALPKV</sequence>
<proteinExistence type="predicted"/>
<dbReference type="AlphaFoldDB" id="A0A2S3UMA0"/>
<dbReference type="EMBL" id="PPCN01000011">
    <property type="protein sequence ID" value="POF28824.1"/>
    <property type="molecule type" value="Genomic_DNA"/>
</dbReference>
<accession>A0A2S3UMA0</accession>
<reference evidence="1 2" key="1">
    <citation type="submission" date="2018-01" db="EMBL/GenBank/DDBJ databases">
        <title>Genomic Encyclopedia of Archaeal and Bacterial Type Strains, Phase II (KMG-II): from individual species to whole genera.</title>
        <authorList>
            <person name="Goeker M."/>
        </authorList>
    </citation>
    <scope>NUCLEOTIDE SEQUENCE [LARGE SCALE GENOMIC DNA]</scope>
    <source>
        <strain evidence="1 2">DSM 17023</strain>
    </source>
</reference>
<organism evidence="1 2">
    <name type="scientific">Roseibium marinum</name>
    <dbReference type="NCBI Taxonomy" id="281252"/>
    <lineage>
        <taxon>Bacteria</taxon>
        <taxon>Pseudomonadati</taxon>
        <taxon>Pseudomonadota</taxon>
        <taxon>Alphaproteobacteria</taxon>
        <taxon>Hyphomicrobiales</taxon>
        <taxon>Stappiaceae</taxon>
        <taxon>Roseibium</taxon>
    </lineage>
</organism>
<evidence type="ECO:0000313" key="2">
    <source>
        <dbReference type="Proteomes" id="UP000236959"/>
    </source>
</evidence>
<protein>
    <submittedName>
        <fullName evidence="1">Uncharacterized protein</fullName>
    </submittedName>
</protein>
<evidence type="ECO:0000313" key="1">
    <source>
        <dbReference type="EMBL" id="POF28824.1"/>
    </source>
</evidence>
<dbReference type="Proteomes" id="UP000236959">
    <property type="component" value="Unassembled WGS sequence"/>
</dbReference>